<proteinExistence type="predicted"/>
<keyword evidence="3" id="KW-1185">Reference proteome</keyword>
<feature type="compositionally biased region" description="Basic and acidic residues" evidence="1">
    <location>
        <begin position="84"/>
        <end position="99"/>
    </location>
</feature>
<organism evidence="2 3">
    <name type="scientific">Phrynocephalus forsythii</name>
    <dbReference type="NCBI Taxonomy" id="171643"/>
    <lineage>
        <taxon>Eukaryota</taxon>
        <taxon>Metazoa</taxon>
        <taxon>Chordata</taxon>
        <taxon>Craniata</taxon>
        <taxon>Vertebrata</taxon>
        <taxon>Euteleostomi</taxon>
        <taxon>Lepidosauria</taxon>
        <taxon>Squamata</taxon>
        <taxon>Bifurcata</taxon>
        <taxon>Unidentata</taxon>
        <taxon>Episquamata</taxon>
        <taxon>Toxicofera</taxon>
        <taxon>Iguania</taxon>
        <taxon>Acrodonta</taxon>
        <taxon>Agamidae</taxon>
        <taxon>Agaminae</taxon>
        <taxon>Phrynocephalus</taxon>
    </lineage>
</organism>
<feature type="region of interest" description="Disordered" evidence="1">
    <location>
        <begin position="1"/>
        <end position="25"/>
    </location>
</feature>
<reference evidence="2" key="1">
    <citation type="journal article" date="2023" name="DNA Res.">
        <title>Chromosome-level genome assembly of Phrynocephalus forsythii using third-generation DNA sequencing and Hi-C analysis.</title>
        <authorList>
            <person name="Qi Y."/>
            <person name="Zhao W."/>
            <person name="Zhao Y."/>
            <person name="Niu C."/>
            <person name="Cao S."/>
            <person name="Zhang Y."/>
        </authorList>
    </citation>
    <scope>NUCLEOTIDE SEQUENCE</scope>
    <source>
        <tissue evidence="2">Muscle</tissue>
    </source>
</reference>
<dbReference type="AlphaFoldDB" id="A0A9Q0XCG3"/>
<sequence>MKPRSPTPLGGLRQPGLRGGGGTAGIPGGRGRYTLSAAAAAAATIIITSVLRPARLSLLLLLLLFRGASPVALGIHLSVPGKRRRDEQNSRDRKPEGRETSTAQIRWLLGVDDQPWPPLLSVPGFRLSHIRRKAQKMPPSMHRVPFVSEQLPSVPD</sequence>
<comment type="caution">
    <text evidence="2">The sequence shown here is derived from an EMBL/GenBank/DDBJ whole genome shotgun (WGS) entry which is preliminary data.</text>
</comment>
<feature type="region of interest" description="Disordered" evidence="1">
    <location>
        <begin position="80"/>
        <end position="101"/>
    </location>
</feature>
<feature type="compositionally biased region" description="Low complexity" evidence="1">
    <location>
        <begin position="7"/>
        <end position="16"/>
    </location>
</feature>
<accession>A0A9Q0XCG3</accession>
<feature type="region of interest" description="Disordered" evidence="1">
    <location>
        <begin position="136"/>
        <end position="156"/>
    </location>
</feature>
<name>A0A9Q0XCG3_9SAUR</name>
<gene>
    <name evidence="2" type="ORF">JRQ81_007961</name>
</gene>
<dbReference type="EMBL" id="JAPFRF010000016">
    <property type="protein sequence ID" value="KAJ7309885.1"/>
    <property type="molecule type" value="Genomic_DNA"/>
</dbReference>
<evidence type="ECO:0000313" key="3">
    <source>
        <dbReference type="Proteomes" id="UP001142489"/>
    </source>
</evidence>
<evidence type="ECO:0000313" key="2">
    <source>
        <dbReference type="EMBL" id="KAJ7309885.1"/>
    </source>
</evidence>
<dbReference type="Proteomes" id="UP001142489">
    <property type="component" value="Unassembled WGS sequence"/>
</dbReference>
<protein>
    <submittedName>
        <fullName evidence="2">Uncharacterized protein</fullName>
    </submittedName>
</protein>
<evidence type="ECO:0000256" key="1">
    <source>
        <dbReference type="SAM" id="MobiDB-lite"/>
    </source>
</evidence>